<sequence length="78" mass="8662">MEKTYFKLSFYLVILLLVVFGGNKNQMGAEGRYVSKPCETQDDCASWGPKCHCDLGLYLCLCNVPPSGPHLDSIFQGN</sequence>
<evidence type="ECO:0000313" key="2">
    <source>
        <dbReference type="EMBL" id="CAL1412596.1"/>
    </source>
</evidence>
<organism evidence="2 3">
    <name type="scientific">Linum trigynum</name>
    <dbReference type="NCBI Taxonomy" id="586398"/>
    <lineage>
        <taxon>Eukaryota</taxon>
        <taxon>Viridiplantae</taxon>
        <taxon>Streptophyta</taxon>
        <taxon>Embryophyta</taxon>
        <taxon>Tracheophyta</taxon>
        <taxon>Spermatophyta</taxon>
        <taxon>Magnoliopsida</taxon>
        <taxon>eudicotyledons</taxon>
        <taxon>Gunneridae</taxon>
        <taxon>Pentapetalae</taxon>
        <taxon>rosids</taxon>
        <taxon>fabids</taxon>
        <taxon>Malpighiales</taxon>
        <taxon>Linaceae</taxon>
        <taxon>Linum</taxon>
    </lineage>
</organism>
<dbReference type="EMBL" id="OZ034822">
    <property type="protein sequence ID" value="CAL1412596.1"/>
    <property type="molecule type" value="Genomic_DNA"/>
</dbReference>
<gene>
    <name evidence="2" type="ORF">LTRI10_LOCUS51878</name>
</gene>
<protein>
    <recommendedName>
        <fullName evidence="4">Nodule Cysteine-Rich (NCR) secreted peptide</fullName>
    </recommendedName>
</protein>
<proteinExistence type="predicted"/>
<dbReference type="AlphaFoldDB" id="A0AAV2GP66"/>
<reference evidence="2 3" key="1">
    <citation type="submission" date="2024-04" db="EMBL/GenBank/DDBJ databases">
        <authorList>
            <person name="Fracassetti M."/>
        </authorList>
    </citation>
    <scope>NUCLEOTIDE SEQUENCE [LARGE SCALE GENOMIC DNA]</scope>
</reference>
<evidence type="ECO:0000313" key="3">
    <source>
        <dbReference type="Proteomes" id="UP001497516"/>
    </source>
</evidence>
<dbReference type="Proteomes" id="UP001497516">
    <property type="component" value="Chromosome 9"/>
</dbReference>
<keyword evidence="1" id="KW-0732">Signal</keyword>
<evidence type="ECO:0000256" key="1">
    <source>
        <dbReference type="SAM" id="SignalP"/>
    </source>
</evidence>
<feature type="signal peptide" evidence="1">
    <location>
        <begin position="1"/>
        <end position="21"/>
    </location>
</feature>
<keyword evidence="3" id="KW-1185">Reference proteome</keyword>
<feature type="chain" id="PRO_5043830712" description="Nodule Cysteine-Rich (NCR) secreted peptide" evidence="1">
    <location>
        <begin position="22"/>
        <end position="78"/>
    </location>
</feature>
<evidence type="ECO:0008006" key="4">
    <source>
        <dbReference type="Google" id="ProtNLM"/>
    </source>
</evidence>
<name>A0AAV2GP66_9ROSI</name>
<accession>A0AAV2GP66</accession>